<name>A0A858RJM6_9BACT</name>
<dbReference type="Proteomes" id="UP000501812">
    <property type="component" value="Chromosome"/>
</dbReference>
<evidence type="ECO:0000313" key="1">
    <source>
        <dbReference type="EMBL" id="QJE96410.1"/>
    </source>
</evidence>
<proteinExistence type="predicted"/>
<dbReference type="KEGG" id="luo:HHL09_11660"/>
<accession>A0A858RJM6</accession>
<dbReference type="Pfam" id="PF10604">
    <property type="entry name" value="Polyketide_cyc2"/>
    <property type="match status" value="1"/>
</dbReference>
<dbReference type="RefSeq" id="WP_169454811.1">
    <property type="nucleotide sequence ID" value="NZ_CP051774.1"/>
</dbReference>
<dbReference type="InterPro" id="IPR023393">
    <property type="entry name" value="START-like_dom_sf"/>
</dbReference>
<dbReference type="AlphaFoldDB" id="A0A858RJM6"/>
<keyword evidence="2" id="KW-1185">Reference proteome</keyword>
<sequence>MLKKILIGLAVVLLVLIVVIAMQPSDFRISRSAAIPAPPATVFAEVNELKNWEGWSPWAKMDPSMKQTYEGPAAGTGAISHWAGNSQVGEGQMTITESKPDELVRIKLDFIKPMAATNDVQFDFKPQGTETLVTWTMSGKSNFVGKAFGLFMDMEKMLGGQFEQGLAQLKTAATAKAAQ</sequence>
<protein>
    <submittedName>
        <fullName evidence="1">SRPBCC family protein</fullName>
    </submittedName>
</protein>
<dbReference type="Gene3D" id="3.30.530.20">
    <property type="match status" value="1"/>
</dbReference>
<organism evidence="1 2">
    <name type="scientific">Luteolibacter luteus</name>
    <dbReference type="NCBI Taxonomy" id="2728835"/>
    <lineage>
        <taxon>Bacteria</taxon>
        <taxon>Pseudomonadati</taxon>
        <taxon>Verrucomicrobiota</taxon>
        <taxon>Verrucomicrobiia</taxon>
        <taxon>Verrucomicrobiales</taxon>
        <taxon>Verrucomicrobiaceae</taxon>
        <taxon>Luteolibacter</taxon>
    </lineage>
</organism>
<gene>
    <name evidence="1" type="ORF">HHL09_11660</name>
</gene>
<evidence type="ECO:0000313" key="2">
    <source>
        <dbReference type="Proteomes" id="UP000501812"/>
    </source>
</evidence>
<reference evidence="1 2" key="1">
    <citation type="submission" date="2020-04" db="EMBL/GenBank/DDBJ databases">
        <title>Luteolibacter sp. G-1-1-1 isolated from soil.</title>
        <authorList>
            <person name="Dahal R.H."/>
        </authorList>
    </citation>
    <scope>NUCLEOTIDE SEQUENCE [LARGE SCALE GENOMIC DNA]</scope>
    <source>
        <strain evidence="1 2">G-1-1-1</strain>
    </source>
</reference>
<dbReference type="CDD" id="cd07818">
    <property type="entry name" value="SRPBCC_1"/>
    <property type="match status" value="1"/>
</dbReference>
<dbReference type="SUPFAM" id="SSF55961">
    <property type="entry name" value="Bet v1-like"/>
    <property type="match status" value="1"/>
</dbReference>
<dbReference type="InterPro" id="IPR019587">
    <property type="entry name" value="Polyketide_cyclase/dehydratase"/>
</dbReference>
<dbReference type="EMBL" id="CP051774">
    <property type="protein sequence ID" value="QJE96410.1"/>
    <property type="molecule type" value="Genomic_DNA"/>
</dbReference>